<accession>A0A7R9HGU8</accession>
<protein>
    <submittedName>
        <fullName evidence="1">Uncharacterized protein</fullName>
    </submittedName>
</protein>
<reference evidence="1" key="1">
    <citation type="submission" date="2020-11" db="EMBL/GenBank/DDBJ databases">
        <authorList>
            <person name="Tran Van P."/>
        </authorList>
    </citation>
    <scope>NUCLEOTIDE SEQUENCE</scope>
</reference>
<dbReference type="AlphaFoldDB" id="A0A7R9HGU8"/>
<gene>
    <name evidence="1" type="ORF">TPSB3V08_LOCUS14375</name>
</gene>
<name>A0A7R9HGU8_TIMPO</name>
<proteinExistence type="predicted"/>
<organism evidence="1">
    <name type="scientific">Timema poppense</name>
    <name type="common">Walking stick</name>
    <dbReference type="NCBI Taxonomy" id="170557"/>
    <lineage>
        <taxon>Eukaryota</taxon>
        <taxon>Metazoa</taxon>
        <taxon>Ecdysozoa</taxon>
        <taxon>Arthropoda</taxon>
        <taxon>Hexapoda</taxon>
        <taxon>Insecta</taxon>
        <taxon>Pterygota</taxon>
        <taxon>Neoptera</taxon>
        <taxon>Polyneoptera</taxon>
        <taxon>Phasmatodea</taxon>
        <taxon>Timematodea</taxon>
        <taxon>Timematoidea</taxon>
        <taxon>Timematidae</taxon>
        <taxon>Timema</taxon>
    </lineage>
</organism>
<dbReference type="EMBL" id="OD040401">
    <property type="protein sequence ID" value="CAD7420960.1"/>
    <property type="molecule type" value="Genomic_DNA"/>
</dbReference>
<evidence type="ECO:0000313" key="1">
    <source>
        <dbReference type="EMBL" id="CAD7420960.1"/>
    </source>
</evidence>
<sequence length="102" mass="11508">MPLLDMAEKEEDLSYEWAKDMACYMLGLFDSHTSANYLITLVFDKSEERLGPGVRLRALQCLVAAIEEDLLQKLTCRSIANITYSCCFSNVLDLSTARAIHI</sequence>